<dbReference type="Proteomes" id="UP000800036">
    <property type="component" value="Unassembled WGS sequence"/>
</dbReference>
<feature type="signal peptide" evidence="1">
    <location>
        <begin position="1"/>
        <end position="22"/>
    </location>
</feature>
<evidence type="ECO:0000256" key="1">
    <source>
        <dbReference type="SAM" id="SignalP"/>
    </source>
</evidence>
<feature type="chain" id="PRO_5025457051" description="Secreted protein" evidence="1">
    <location>
        <begin position="23"/>
        <end position="95"/>
    </location>
</feature>
<reference evidence="2" key="1">
    <citation type="journal article" date="2020" name="Stud. Mycol.">
        <title>101 Dothideomycetes genomes: a test case for predicting lifestyles and emergence of pathogens.</title>
        <authorList>
            <person name="Haridas S."/>
            <person name="Albert R."/>
            <person name="Binder M."/>
            <person name="Bloem J."/>
            <person name="Labutti K."/>
            <person name="Salamov A."/>
            <person name="Andreopoulos B."/>
            <person name="Baker S."/>
            <person name="Barry K."/>
            <person name="Bills G."/>
            <person name="Bluhm B."/>
            <person name="Cannon C."/>
            <person name="Castanera R."/>
            <person name="Culley D."/>
            <person name="Daum C."/>
            <person name="Ezra D."/>
            <person name="Gonzalez J."/>
            <person name="Henrissat B."/>
            <person name="Kuo A."/>
            <person name="Liang C."/>
            <person name="Lipzen A."/>
            <person name="Lutzoni F."/>
            <person name="Magnuson J."/>
            <person name="Mondo S."/>
            <person name="Nolan M."/>
            <person name="Ohm R."/>
            <person name="Pangilinan J."/>
            <person name="Park H.-J."/>
            <person name="Ramirez L."/>
            <person name="Alfaro M."/>
            <person name="Sun H."/>
            <person name="Tritt A."/>
            <person name="Yoshinaga Y."/>
            <person name="Zwiers L.-H."/>
            <person name="Turgeon B."/>
            <person name="Goodwin S."/>
            <person name="Spatafora J."/>
            <person name="Crous P."/>
            <person name="Grigoriev I."/>
        </authorList>
    </citation>
    <scope>NUCLEOTIDE SEQUENCE</scope>
    <source>
        <strain evidence="2">CBS 107.79</strain>
    </source>
</reference>
<accession>A0A6A5V6I0</accession>
<evidence type="ECO:0000313" key="2">
    <source>
        <dbReference type="EMBL" id="KAF1971642.1"/>
    </source>
</evidence>
<dbReference type="AlphaFoldDB" id="A0A6A5V6I0"/>
<keyword evidence="3" id="KW-1185">Reference proteome</keyword>
<keyword evidence="1" id="KW-0732">Signal</keyword>
<dbReference type="EMBL" id="ML976692">
    <property type="protein sequence ID" value="KAF1971642.1"/>
    <property type="molecule type" value="Genomic_DNA"/>
</dbReference>
<protein>
    <recommendedName>
        <fullName evidence="4">Secreted protein</fullName>
    </recommendedName>
</protein>
<proteinExistence type="predicted"/>
<gene>
    <name evidence="2" type="ORF">BU23DRAFT_555817</name>
</gene>
<name>A0A6A5V6I0_9PLEO</name>
<evidence type="ECO:0000313" key="3">
    <source>
        <dbReference type="Proteomes" id="UP000800036"/>
    </source>
</evidence>
<evidence type="ECO:0008006" key="4">
    <source>
        <dbReference type="Google" id="ProtNLM"/>
    </source>
</evidence>
<sequence length="95" mass="10614">MSFERCVLSCVLFVLVDKLTVAEEASSDTPHHLRTFAPLVGASLASKPKLENDFRNIDPELFLHGYTVQERCDVARPNVRVVQHGYWCLVATASP</sequence>
<organism evidence="2 3">
    <name type="scientific">Bimuria novae-zelandiae CBS 107.79</name>
    <dbReference type="NCBI Taxonomy" id="1447943"/>
    <lineage>
        <taxon>Eukaryota</taxon>
        <taxon>Fungi</taxon>
        <taxon>Dikarya</taxon>
        <taxon>Ascomycota</taxon>
        <taxon>Pezizomycotina</taxon>
        <taxon>Dothideomycetes</taxon>
        <taxon>Pleosporomycetidae</taxon>
        <taxon>Pleosporales</taxon>
        <taxon>Massarineae</taxon>
        <taxon>Didymosphaeriaceae</taxon>
        <taxon>Bimuria</taxon>
    </lineage>
</organism>